<keyword evidence="3" id="KW-1185">Reference proteome</keyword>
<dbReference type="RefSeq" id="WP_103931705.1">
    <property type="nucleotide sequence ID" value="NZ_FNVA01000001.1"/>
</dbReference>
<keyword evidence="1" id="KW-0732">Signal</keyword>
<name>A0A1H5U3J1_9BACT</name>
<feature type="chain" id="PRO_5009285716" evidence="1">
    <location>
        <begin position="21"/>
        <end position="242"/>
    </location>
</feature>
<proteinExistence type="predicted"/>
<evidence type="ECO:0000313" key="2">
    <source>
        <dbReference type="EMBL" id="SEF68857.1"/>
    </source>
</evidence>
<organism evidence="2 3">
    <name type="scientific">Bryocella elongata</name>
    <dbReference type="NCBI Taxonomy" id="863522"/>
    <lineage>
        <taxon>Bacteria</taxon>
        <taxon>Pseudomonadati</taxon>
        <taxon>Acidobacteriota</taxon>
        <taxon>Terriglobia</taxon>
        <taxon>Terriglobales</taxon>
        <taxon>Acidobacteriaceae</taxon>
        <taxon>Bryocella</taxon>
    </lineage>
</organism>
<evidence type="ECO:0000256" key="1">
    <source>
        <dbReference type="SAM" id="SignalP"/>
    </source>
</evidence>
<dbReference type="AlphaFoldDB" id="A0A1H5U3J1"/>
<gene>
    <name evidence="2" type="ORF">SAMN05421819_0827</name>
</gene>
<dbReference type="OrthoDB" id="116700at2"/>
<dbReference type="Proteomes" id="UP000236728">
    <property type="component" value="Unassembled WGS sequence"/>
</dbReference>
<sequence>MMPKLLAMTCCLALSLPAVAQQPAPPSIPEPHHLSPTLQLPVDVIVFDLRREALEPKRWGFEIHADGHGRYYAQGAPTVEAPSGTVWQDVTVSKATMERLLAGAQHDDRCETRAKHIANTGQKTLSFVHGDAWFTCSFNFSDNEAVTKTEETFQALAETIQFGVRLQHERRFDRLSLDPEMESLEGELKGGRALEIANIAPILKSLAQDERVIDRVRRRAARMLESAGLTQNPSQSQEALPR</sequence>
<dbReference type="EMBL" id="FNVA01000001">
    <property type="protein sequence ID" value="SEF68857.1"/>
    <property type="molecule type" value="Genomic_DNA"/>
</dbReference>
<evidence type="ECO:0000313" key="3">
    <source>
        <dbReference type="Proteomes" id="UP000236728"/>
    </source>
</evidence>
<feature type="signal peptide" evidence="1">
    <location>
        <begin position="1"/>
        <end position="20"/>
    </location>
</feature>
<accession>A0A1H5U3J1</accession>
<reference evidence="2 3" key="1">
    <citation type="submission" date="2016-10" db="EMBL/GenBank/DDBJ databases">
        <authorList>
            <person name="de Groot N.N."/>
        </authorList>
    </citation>
    <scope>NUCLEOTIDE SEQUENCE [LARGE SCALE GENOMIC DNA]</scope>
    <source>
        <strain evidence="2 3">DSM 22489</strain>
    </source>
</reference>
<protein>
    <submittedName>
        <fullName evidence="2">Uncharacterized protein</fullName>
    </submittedName>
</protein>